<organism evidence="1 2">
    <name type="scientific">Bifiguratus adelaidae</name>
    <dbReference type="NCBI Taxonomy" id="1938954"/>
    <lineage>
        <taxon>Eukaryota</taxon>
        <taxon>Fungi</taxon>
        <taxon>Fungi incertae sedis</taxon>
        <taxon>Mucoromycota</taxon>
        <taxon>Mucoromycotina</taxon>
        <taxon>Endogonomycetes</taxon>
        <taxon>Endogonales</taxon>
        <taxon>Endogonales incertae sedis</taxon>
        <taxon>Bifiguratus</taxon>
    </lineage>
</organism>
<dbReference type="EMBL" id="MVBO01000004">
    <property type="protein sequence ID" value="OZJ06360.1"/>
    <property type="molecule type" value="Genomic_DNA"/>
</dbReference>
<dbReference type="GO" id="GO:0070292">
    <property type="term" value="P:N-acylphosphatidylethanolamine metabolic process"/>
    <property type="evidence" value="ECO:0007669"/>
    <property type="project" value="TreeGrafter"/>
</dbReference>
<comment type="caution">
    <text evidence="1">The sequence shown here is derived from an EMBL/GenBank/DDBJ whole genome shotgun (WGS) entry which is preliminary data.</text>
</comment>
<evidence type="ECO:0000313" key="2">
    <source>
        <dbReference type="Proteomes" id="UP000242875"/>
    </source>
</evidence>
<dbReference type="AlphaFoldDB" id="A0A261Y6T6"/>
<dbReference type="SUPFAM" id="SSF56281">
    <property type="entry name" value="Metallo-hydrolase/oxidoreductase"/>
    <property type="match status" value="1"/>
</dbReference>
<dbReference type="GO" id="GO:0070290">
    <property type="term" value="F:N-acylphosphatidylethanolamine-specific phospholipase D activity"/>
    <property type="evidence" value="ECO:0007669"/>
    <property type="project" value="TreeGrafter"/>
</dbReference>
<reference evidence="1 2" key="1">
    <citation type="journal article" date="2017" name="Mycologia">
        <title>Bifiguratus adelaidae, gen. et sp. nov., a new member of Mucoromycotina in endophytic and soil-dwelling habitats.</title>
        <authorList>
            <person name="Torres-Cruz T.J."/>
            <person name="Billingsley Tobias T.L."/>
            <person name="Almatruk M."/>
            <person name="Hesse C."/>
            <person name="Kuske C.R."/>
            <person name="Desiro A."/>
            <person name="Benucci G.M."/>
            <person name="Bonito G."/>
            <person name="Stajich J.E."/>
            <person name="Dunlap C."/>
            <person name="Arnold A.E."/>
            <person name="Porras-Alfaro A."/>
        </authorList>
    </citation>
    <scope>NUCLEOTIDE SEQUENCE [LARGE SCALE GENOMIC DNA]</scope>
    <source>
        <strain evidence="1 2">AZ0501</strain>
    </source>
</reference>
<keyword evidence="2" id="KW-1185">Reference proteome</keyword>
<dbReference type="Gene3D" id="3.60.15.10">
    <property type="entry name" value="Ribonuclease Z/Hydroxyacylglutathione hydrolase-like"/>
    <property type="match status" value="1"/>
</dbReference>
<accession>A0A261Y6T6</accession>
<proteinExistence type="predicted"/>
<protein>
    <recommendedName>
        <fullName evidence="3">Metallo-beta-lactamase domain-containing protein</fullName>
    </recommendedName>
</protein>
<dbReference type="PANTHER" id="PTHR15032:SF4">
    <property type="entry name" value="N-ACYL-PHOSPHATIDYLETHANOLAMINE-HYDROLYZING PHOSPHOLIPASE D"/>
    <property type="match status" value="1"/>
</dbReference>
<dbReference type="GO" id="GO:0070291">
    <property type="term" value="P:N-acylethanolamine metabolic process"/>
    <property type="evidence" value="ECO:0007669"/>
    <property type="project" value="TreeGrafter"/>
</dbReference>
<dbReference type="OrthoDB" id="332863at2759"/>
<dbReference type="Pfam" id="PF13483">
    <property type="entry name" value="Lactamase_B_3"/>
    <property type="match status" value="1"/>
</dbReference>
<dbReference type="InterPro" id="IPR036866">
    <property type="entry name" value="RibonucZ/Hydroxyglut_hydro"/>
</dbReference>
<gene>
    <name evidence="1" type="ORF">BZG36_00698</name>
</gene>
<dbReference type="Proteomes" id="UP000242875">
    <property type="component" value="Unassembled WGS sequence"/>
</dbReference>
<name>A0A261Y6T6_9FUNG</name>
<dbReference type="GO" id="GO:0005737">
    <property type="term" value="C:cytoplasm"/>
    <property type="evidence" value="ECO:0007669"/>
    <property type="project" value="TreeGrafter"/>
</dbReference>
<evidence type="ECO:0008006" key="3">
    <source>
        <dbReference type="Google" id="ProtNLM"/>
    </source>
</evidence>
<dbReference type="PANTHER" id="PTHR15032">
    <property type="entry name" value="N-ACYL-PHOSPHATIDYLETHANOLAMINE-HYDROLYZING PHOSPHOLIPASE D"/>
    <property type="match status" value="1"/>
</dbReference>
<evidence type="ECO:0000313" key="1">
    <source>
        <dbReference type="EMBL" id="OZJ06360.1"/>
    </source>
</evidence>
<sequence length="180" mass="20576">MSLLPSLRRYCGQRIVSSLRRQQVYRSRLWLVSPAAFVSTEDENISTKAHHRPDRFVNPWPSFTEHSFWSSFKVIPHLMSSPASRSVKSNDVPHVQRVNWERVKGAQRPKADGSDKFVQATWLGHACFLVQINGFNVLFDPVFSDRCSPVQFAGPKRYTPPPCDMDDLPDIDAVIISHNQ</sequence>